<dbReference type="OrthoDB" id="2013972at2759"/>
<sequence>ETEIMDSESTHTDEFRYHDGRRYHNVKDAVYPLPNDEDEQDRQHLQHFLMRYLWQSNFSAPINHILAKPGAKILDIGCGAGSWSFDMATTYPTSNVFGLDISPHQPTQIEPENFKYVKANVLEGIPFEDNIFDLVYQRFLSYAYTKDNWEYVMNEIVRVLKPGGFLEACLFLKFNLNLFINILNNYINIFFKKMMEPSPHLFDAGPVTQRLMGVQSTLMTQRGVDLDLYQNLEKLPQNQGQLENIEKEVKIIRHGVKSNDIQLNKVGIDNLISIMAGMKSHTTRILQIFDDEFDEMLKAAEKELYESDFYYYLVRVYACKVVSDNNQ</sequence>
<dbReference type="AlphaFoldDB" id="A0A9N9NMU3"/>
<accession>A0A9N9NMU3</accession>
<dbReference type="Proteomes" id="UP000789405">
    <property type="component" value="Unassembled WGS sequence"/>
</dbReference>
<proteinExistence type="predicted"/>
<dbReference type="CDD" id="cd02440">
    <property type="entry name" value="AdoMet_MTases"/>
    <property type="match status" value="1"/>
</dbReference>
<feature type="non-terminal residue" evidence="2">
    <location>
        <position position="327"/>
    </location>
</feature>
<protein>
    <submittedName>
        <fullName evidence="2">8977_t:CDS:1</fullName>
    </submittedName>
</protein>
<dbReference type="InterPro" id="IPR041698">
    <property type="entry name" value="Methyltransf_25"/>
</dbReference>
<dbReference type="EMBL" id="CAJVPY010013855">
    <property type="protein sequence ID" value="CAG8743139.1"/>
    <property type="molecule type" value="Genomic_DNA"/>
</dbReference>
<dbReference type="InterPro" id="IPR029063">
    <property type="entry name" value="SAM-dependent_MTases_sf"/>
</dbReference>
<name>A0A9N9NMU3_9GLOM</name>
<organism evidence="2 3">
    <name type="scientific">Dentiscutata erythropus</name>
    <dbReference type="NCBI Taxonomy" id="1348616"/>
    <lineage>
        <taxon>Eukaryota</taxon>
        <taxon>Fungi</taxon>
        <taxon>Fungi incertae sedis</taxon>
        <taxon>Mucoromycota</taxon>
        <taxon>Glomeromycotina</taxon>
        <taxon>Glomeromycetes</taxon>
        <taxon>Diversisporales</taxon>
        <taxon>Gigasporaceae</taxon>
        <taxon>Dentiscutata</taxon>
    </lineage>
</organism>
<gene>
    <name evidence="2" type="ORF">DERYTH_LOCUS16185</name>
</gene>
<dbReference type="SUPFAM" id="SSF53335">
    <property type="entry name" value="S-adenosyl-L-methionine-dependent methyltransferases"/>
    <property type="match status" value="1"/>
</dbReference>
<keyword evidence="3" id="KW-1185">Reference proteome</keyword>
<dbReference type="Gene3D" id="3.40.50.150">
    <property type="entry name" value="Vaccinia Virus protein VP39"/>
    <property type="match status" value="1"/>
</dbReference>
<feature type="domain" description="Methyltransferase" evidence="1">
    <location>
        <begin position="73"/>
        <end position="164"/>
    </location>
</feature>
<dbReference type="PANTHER" id="PTHR43591">
    <property type="entry name" value="METHYLTRANSFERASE"/>
    <property type="match status" value="1"/>
</dbReference>
<dbReference type="Pfam" id="PF13649">
    <property type="entry name" value="Methyltransf_25"/>
    <property type="match status" value="1"/>
</dbReference>
<evidence type="ECO:0000259" key="1">
    <source>
        <dbReference type="Pfam" id="PF13649"/>
    </source>
</evidence>
<evidence type="ECO:0000313" key="2">
    <source>
        <dbReference type="EMBL" id="CAG8743139.1"/>
    </source>
</evidence>
<comment type="caution">
    <text evidence="2">The sequence shown here is derived from an EMBL/GenBank/DDBJ whole genome shotgun (WGS) entry which is preliminary data.</text>
</comment>
<evidence type="ECO:0000313" key="3">
    <source>
        <dbReference type="Proteomes" id="UP000789405"/>
    </source>
</evidence>
<reference evidence="2" key="1">
    <citation type="submission" date="2021-06" db="EMBL/GenBank/DDBJ databases">
        <authorList>
            <person name="Kallberg Y."/>
            <person name="Tangrot J."/>
            <person name="Rosling A."/>
        </authorList>
    </citation>
    <scope>NUCLEOTIDE SEQUENCE</scope>
    <source>
        <strain evidence="2">MA453B</strain>
    </source>
</reference>